<dbReference type="InterPro" id="IPR044000">
    <property type="entry name" value="Phage_tube_2"/>
</dbReference>
<dbReference type="OrthoDB" id="3670101at2"/>
<dbReference type="EMBL" id="FTOO01000006">
    <property type="protein sequence ID" value="SIS88335.1"/>
    <property type="molecule type" value="Genomic_DNA"/>
</dbReference>
<accession>A0A1N7MQA5</accession>
<dbReference type="Proteomes" id="UP000186156">
    <property type="component" value="Unassembled WGS sequence"/>
</dbReference>
<dbReference type="Pfam" id="PF18906">
    <property type="entry name" value="Phage_tube_2"/>
    <property type="match status" value="1"/>
</dbReference>
<evidence type="ECO:0000313" key="2">
    <source>
        <dbReference type="Proteomes" id="UP000186156"/>
    </source>
</evidence>
<dbReference type="RefSeq" id="WP_076346895.1">
    <property type="nucleotide sequence ID" value="NZ_FTOO01000006.1"/>
</dbReference>
<dbReference type="AlphaFoldDB" id="A0A1N7MQA5"/>
<name>A0A1N7MQA5_9BACL</name>
<keyword evidence="2" id="KW-1185">Reference proteome</keyword>
<organism evidence="1 2">
    <name type="scientific">Alicyclobacillus vulcanalis</name>
    <dbReference type="NCBI Taxonomy" id="252246"/>
    <lineage>
        <taxon>Bacteria</taxon>
        <taxon>Bacillati</taxon>
        <taxon>Bacillota</taxon>
        <taxon>Bacilli</taxon>
        <taxon>Bacillales</taxon>
        <taxon>Alicyclobacillaceae</taxon>
        <taxon>Alicyclobacillus</taxon>
    </lineage>
</organism>
<dbReference type="STRING" id="252246.SAMN05421799_10630"/>
<sequence length="316" mass="33726">MPAKLTSLSYLGLGVESTLGTPVAPTGFVPIRSFKPQDNPKYVADDGKRGQAVDLFGEYLSVISSEYEMDGYAYPSSFGNFLAAIFGQDTVTGSAAPYTHTFVPQATVPSYTISDYYVAGYRQWAGAKCDKLSIKFTPDAGLSYTAHFIGFPSVTGTAPSSQTFGVNPYFLGWEASLSLNGSADATLRSVSIDLERKGSNALFSAQNSQKPWDIFVGPFGATWDLEFYMTADTEYVLALTQQPVPVILTISQPGTGAQLVFQSSAVQFTKPTIDRGDEYVGVSLTGSAIYNATDGSVMLAKLINSVSTAYTTQAAS</sequence>
<reference evidence="2" key="1">
    <citation type="submission" date="2017-01" db="EMBL/GenBank/DDBJ databases">
        <authorList>
            <person name="Varghese N."/>
            <person name="Submissions S."/>
        </authorList>
    </citation>
    <scope>NUCLEOTIDE SEQUENCE [LARGE SCALE GENOMIC DNA]</scope>
    <source>
        <strain evidence="2">DSM 16176</strain>
    </source>
</reference>
<gene>
    <name evidence="1" type="ORF">SAMN05421799_10630</name>
</gene>
<evidence type="ECO:0000313" key="1">
    <source>
        <dbReference type="EMBL" id="SIS88335.1"/>
    </source>
</evidence>
<proteinExistence type="predicted"/>
<protein>
    <submittedName>
        <fullName evidence="1">Uncharacterized protein</fullName>
    </submittedName>
</protein>